<dbReference type="Gene3D" id="1.20.1440.230">
    <property type="entry name" value="NADH-ubiquinone oxidoreductase 51kDa subunit, iron-sulphur binding domain"/>
    <property type="match status" value="1"/>
</dbReference>
<dbReference type="Proteomes" id="UP000619244">
    <property type="component" value="Unassembled WGS sequence"/>
</dbReference>
<dbReference type="Pfam" id="PF10589">
    <property type="entry name" value="NADH_4Fe-4S"/>
    <property type="match status" value="1"/>
</dbReference>
<sequence length="60" mass="6442">MERTGADTAPDVVLLREVGRAMRDTSICGLGQTAWNAVESAVDRLGAYGAAPRHRQEDTV</sequence>
<evidence type="ECO:0000313" key="2">
    <source>
        <dbReference type="EMBL" id="GGX71939.1"/>
    </source>
</evidence>
<evidence type="ECO:0000259" key="1">
    <source>
        <dbReference type="Pfam" id="PF10589"/>
    </source>
</evidence>
<reference evidence="2" key="1">
    <citation type="journal article" date="2014" name="Int. J. Syst. Evol. Microbiol.">
        <title>Complete genome sequence of Corynebacterium casei LMG S-19264T (=DSM 44701T), isolated from a smear-ripened cheese.</title>
        <authorList>
            <consortium name="US DOE Joint Genome Institute (JGI-PGF)"/>
            <person name="Walter F."/>
            <person name="Albersmeier A."/>
            <person name="Kalinowski J."/>
            <person name="Ruckert C."/>
        </authorList>
    </citation>
    <scope>NUCLEOTIDE SEQUENCE</scope>
    <source>
        <strain evidence="2">JCM 4790</strain>
    </source>
</reference>
<name>A0A918NJB2_9ACTN</name>
<gene>
    <name evidence="2" type="ORF">GCM10010358_27820</name>
</gene>
<reference evidence="2" key="2">
    <citation type="submission" date="2020-09" db="EMBL/GenBank/DDBJ databases">
        <authorList>
            <person name="Sun Q."/>
            <person name="Ohkuma M."/>
        </authorList>
    </citation>
    <scope>NUCLEOTIDE SEQUENCE</scope>
    <source>
        <strain evidence="2">JCM 4790</strain>
    </source>
</reference>
<feature type="domain" description="NADH-ubiquinone oxidoreductase 51kDa subunit iron-sulphur binding" evidence="1">
    <location>
        <begin position="4"/>
        <end position="43"/>
    </location>
</feature>
<organism evidence="2 3">
    <name type="scientific">Streptomyces minutiscleroticus</name>
    <dbReference type="NCBI Taxonomy" id="68238"/>
    <lineage>
        <taxon>Bacteria</taxon>
        <taxon>Bacillati</taxon>
        <taxon>Actinomycetota</taxon>
        <taxon>Actinomycetes</taxon>
        <taxon>Kitasatosporales</taxon>
        <taxon>Streptomycetaceae</taxon>
        <taxon>Streptomyces</taxon>
    </lineage>
</organism>
<protein>
    <recommendedName>
        <fullName evidence="1">NADH-ubiquinone oxidoreductase 51kDa subunit iron-sulphur binding domain-containing protein</fullName>
    </recommendedName>
</protein>
<keyword evidence="3" id="KW-1185">Reference proteome</keyword>
<dbReference type="AlphaFoldDB" id="A0A918NJB2"/>
<proteinExistence type="predicted"/>
<dbReference type="GO" id="GO:0051539">
    <property type="term" value="F:4 iron, 4 sulfur cluster binding"/>
    <property type="evidence" value="ECO:0007669"/>
    <property type="project" value="InterPro"/>
</dbReference>
<accession>A0A918NJB2</accession>
<dbReference type="InterPro" id="IPR019575">
    <property type="entry name" value="Nuop51_4Fe4S-bd"/>
</dbReference>
<dbReference type="EMBL" id="BMVU01000010">
    <property type="protein sequence ID" value="GGX71939.1"/>
    <property type="molecule type" value="Genomic_DNA"/>
</dbReference>
<dbReference type="SUPFAM" id="SSF140490">
    <property type="entry name" value="Nqo1C-terminal domain-like"/>
    <property type="match status" value="1"/>
</dbReference>
<comment type="caution">
    <text evidence="2">The sequence shown here is derived from an EMBL/GenBank/DDBJ whole genome shotgun (WGS) entry which is preliminary data.</text>
</comment>
<dbReference type="InterPro" id="IPR037207">
    <property type="entry name" value="Nuop51_4Fe4S-bd_sf"/>
</dbReference>
<evidence type="ECO:0000313" key="3">
    <source>
        <dbReference type="Proteomes" id="UP000619244"/>
    </source>
</evidence>